<evidence type="ECO:0000313" key="5">
    <source>
        <dbReference type="EMBL" id="KAJ5556117.1"/>
    </source>
</evidence>
<dbReference type="Pfam" id="PF00638">
    <property type="entry name" value="Ran_BP1"/>
    <property type="match status" value="1"/>
</dbReference>
<name>A0AAD6D556_9EURO</name>
<sequence>MDEPVPTTATGGESPPSDNDGGERPVRKQLKETSIESAPVNANENASSRKRSFEESRDHHDDPCENGENRRKRSREGTPSNIDNAELNTGKDTSSGAQSLNDILNDHLDFDAYYGEFIEDRLWTLKNVEIGLEEADQFHANQERFFFEELERLQEAQSYVEMAQERTNEERGSIKAAQALLAWERDRLERALRSIDEESSPQSLGSGHPASHSPSTPKSSTEIPFQTEQSSPHDCPGSPEPWATCLLPGDPHPATLSNGHFKSRPVPRSQSSPGSNLGVFTRDPSVADKSTQTTTSSIQTPPDMHKEIYKQNTNELSQDRIPPTIEPTNETMDDESAKSLAKKRSLEQLEEDSKKADMTNDSAPSPAGPADAKPTSDGEPEKKKHRDNSQERDTKTDNVFAASAFGKAAASPFASLNKIQDSTTDSQKPSSASAFASSSLAAFAGSESSPFGALGGSTQSVFKSAASGTGSFATPSVFNSVASGANSFAAPSGTSSFGALGSGFTGVGGGFGAAAKAGGLTSFASNNAPVTLGEHKAKPLGAEDSEGDESDSNDEDNTNTFEASKTDERFYAQNIETGEEEEETVFSCKAKLFHFQNKEWKERGIGTFKVNVRQGADGKQTGRMLMRADGAMRVILNGPIFKGMNYGDAKNEAPINKQILLASVEEGRTVPLLLRTGNESYARELYDIIDDLLKDSDA</sequence>
<gene>
    <name evidence="5" type="ORF">N7494_000032</name>
</gene>
<dbReference type="InterPro" id="IPR011993">
    <property type="entry name" value="PH-like_dom_sf"/>
</dbReference>
<comment type="caution">
    <text evidence="5">The sequence shown here is derived from an EMBL/GenBank/DDBJ whole genome shotgun (WGS) entry which is preliminary data.</text>
</comment>
<feature type="compositionally biased region" description="Basic and acidic residues" evidence="3">
    <location>
        <begin position="374"/>
        <end position="396"/>
    </location>
</feature>
<feature type="compositionally biased region" description="Basic and acidic residues" evidence="3">
    <location>
        <begin position="51"/>
        <end position="69"/>
    </location>
</feature>
<comment type="subcellular location">
    <subcellularLocation>
        <location evidence="1">Nucleus</location>
    </subcellularLocation>
</comment>
<evidence type="ECO:0000256" key="1">
    <source>
        <dbReference type="ARBA" id="ARBA00004123"/>
    </source>
</evidence>
<feature type="region of interest" description="Disordered" evidence="3">
    <location>
        <begin position="195"/>
        <end position="401"/>
    </location>
</feature>
<dbReference type="Gene3D" id="2.30.29.30">
    <property type="entry name" value="Pleckstrin-homology domain (PH domain)/Phosphotyrosine-binding domain (PTB)"/>
    <property type="match status" value="1"/>
</dbReference>
<proteinExistence type="predicted"/>
<dbReference type="PANTHER" id="PTHR23138">
    <property type="entry name" value="RAN BINDING PROTEIN"/>
    <property type="match status" value="1"/>
</dbReference>
<protein>
    <recommendedName>
        <fullName evidence="4">RanBD1 domain-containing protein</fullName>
    </recommendedName>
</protein>
<reference evidence="5 6" key="1">
    <citation type="journal article" date="2023" name="IMA Fungus">
        <title>Comparative genomic study of the Penicillium genus elucidates a diverse pangenome and 15 lateral gene transfer events.</title>
        <authorList>
            <person name="Petersen C."/>
            <person name="Sorensen T."/>
            <person name="Nielsen M.R."/>
            <person name="Sondergaard T.E."/>
            <person name="Sorensen J.L."/>
            <person name="Fitzpatrick D.A."/>
            <person name="Frisvad J.C."/>
            <person name="Nielsen K.L."/>
        </authorList>
    </citation>
    <scope>NUCLEOTIDE SEQUENCE [LARGE SCALE GENOMIC DNA]</scope>
    <source>
        <strain evidence="5 6">IBT 35679</strain>
    </source>
</reference>
<dbReference type="GO" id="GO:0005634">
    <property type="term" value="C:nucleus"/>
    <property type="evidence" value="ECO:0007669"/>
    <property type="project" value="UniProtKB-SubCell"/>
</dbReference>
<feature type="compositionally biased region" description="Polar residues" evidence="3">
    <location>
        <begin position="77"/>
        <end position="95"/>
    </location>
</feature>
<dbReference type="SMART" id="SM00160">
    <property type="entry name" value="RanBD"/>
    <property type="match status" value="1"/>
</dbReference>
<dbReference type="Proteomes" id="UP001220324">
    <property type="component" value="Unassembled WGS sequence"/>
</dbReference>
<dbReference type="SUPFAM" id="SSF50729">
    <property type="entry name" value="PH domain-like"/>
    <property type="match status" value="1"/>
</dbReference>
<feature type="compositionally biased region" description="Acidic residues" evidence="3">
    <location>
        <begin position="543"/>
        <end position="557"/>
    </location>
</feature>
<feature type="domain" description="RanBD1" evidence="4">
    <location>
        <begin position="560"/>
        <end position="698"/>
    </location>
</feature>
<dbReference type="InterPro" id="IPR045255">
    <property type="entry name" value="RanBP1-like"/>
</dbReference>
<organism evidence="5 6">
    <name type="scientific">Penicillium frequentans</name>
    <dbReference type="NCBI Taxonomy" id="3151616"/>
    <lineage>
        <taxon>Eukaryota</taxon>
        <taxon>Fungi</taxon>
        <taxon>Dikarya</taxon>
        <taxon>Ascomycota</taxon>
        <taxon>Pezizomycotina</taxon>
        <taxon>Eurotiomycetes</taxon>
        <taxon>Eurotiomycetidae</taxon>
        <taxon>Eurotiales</taxon>
        <taxon>Aspergillaceae</taxon>
        <taxon>Penicillium</taxon>
    </lineage>
</organism>
<accession>A0AAD6D556</accession>
<feature type="region of interest" description="Disordered" evidence="3">
    <location>
        <begin position="538"/>
        <end position="567"/>
    </location>
</feature>
<feature type="region of interest" description="Disordered" evidence="3">
    <location>
        <begin position="1"/>
        <end position="95"/>
    </location>
</feature>
<feature type="compositionally biased region" description="Low complexity" evidence="3">
    <location>
        <begin position="361"/>
        <end position="373"/>
    </location>
</feature>
<dbReference type="PANTHER" id="PTHR23138:SF142">
    <property type="entry name" value="RAN-BINDING PROTEIN 3B-RELATED"/>
    <property type="match status" value="1"/>
</dbReference>
<dbReference type="EMBL" id="JAQIZZ010000001">
    <property type="protein sequence ID" value="KAJ5556117.1"/>
    <property type="molecule type" value="Genomic_DNA"/>
</dbReference>
<dbReference type="AlphaFoldDB" id="A0AAD6D556"/>
<evidence type="ECO:0000313" key="6">
    <source>
        <dbReference type="Proteomes" id="UP001220324"/>
    </source>
</evidence>
<evidence type="ECO:0000259" key="4">
    <source>
        <dbReference type="PROSITE" id="PS50196"/>
    </source>
</evidence>
<feature type="compositionally biased region" description="Low complexity" evidence="3">
    <location>
        <begin position="290"/>
        <end position="300"/>
    </location>
</feature>
<dbReference type="PROSITE" id="PS50196">
    <property type="entry name" value="RANBD1"/>
    <property type="match status" value="1"/>
</dbReference>
<feature type="compositionally biased region" description="Basic and acidic residues" evidence="3">
    <location>
        <begin position="21"/>
        <end position="34"/>
    </location>
</feature>
<evidence type="ECO:0000256" key="3">
    <source>
        <dbReference type="SAM" id="MobiDB-lite"/>
    </source>
</evidence>
<evidence type="ECO:0000256" key="2">
    <source>
        <dbReference type="ARBA" id="ARBA00023242"/>
    </source>
</evidence>
<feature type="compositionally biased region" description="Polar residues" evidence="3">
    <location>
        <begin position="212"/>
        <end position="232"/>
    </location>
</feature>
<keyword evidence="2" id="KW-0539">Nucleus</keyword>
<feature type="compositionally biased region" description="Basic and acidic residues" evidence="3">
    <location>
        <begin position="344"/>
        <end position="358"/>
    </location>
</feature>
<keyword evidence="6" id="KW-1185">Reference proteome</keyword>
<dbReference type="InterPro" id="IPR000156">
    <property type="entry name" value="Ran_bind_dom"/>
</dbReference>